<keyword evidence="1" id="KW-1185">Reference proteome</keyword>
<sequence>MGFEKCWALVFSSFSLNGLDQLFGFSFGLSSLNICQSLSNVLSWNEHLSILEQRLELETGDRDRCAVLLVLKSLSTVEIRVEEEEKCVGLTSRETGVGNDSRGLNCKNCEMDCEGQVTPKVRSELKPKLGLEFDCCDNVFNFYNTGPVDIPVGEDDDSKYYLSPTFKFEQCLVKGCHKRLRIVHTIEFSNGGSSIQIMRVAVYEEQWVSPANLPDPSDLEFDLKPFSQRKRTRPSELTGSWKVFEVSGTPVFGEEIDQMVMEQNDSTPYVLSLHRNSKEEELAGESSLLWRRRDARHARCDYALASGWCHGLC</sequence>
<protein>
    <submittedName>
        <fullName evidence="2">Uncharacterized protein LOC103331664</fullName>
    </submittedName>
</protein>
<reference evidence="1" key="1">
    <citation type="journal article" date="2012" name="Nat. Commun.">
        <title>The genome of Prunus mume.</title>
        <authorList>
            <person name="Zhang Q."/>
            <person name="Chen W."/>
            <person name="Sun L."/>
            <person name="Zhao F."/>
            <person name="Huang B."/>
            <person name="Yang W."/>
            <person name="Tao Y."/>
            <person name="Wang J."/>
            <person name="Yuan Z."/>
            <person name="Fan G."/>
            <person name="Xing Z."/>
            <person name="Han C."/>
            <person name="Pan H."/>
            <person name="Zhong X."/>
            <person name="Shi W."/>
            <person name="Liang X."/>
            <person name="Du D."/>
            <person name="Sun F."/>
            <person name="Xu Z."/>
            <person name="Hao R."/>
            <person name="Lv T."/>
            <person name="Lv Y."/>
            <person name="Zheng Z."/>
            <person name="Sun M."/>
            <person name="Luo L."/>
            <person name="Cai M."/>
            <person name="Gao Y."/>
            <person name="Wang J."/>
            <person name="Yin Y."/>
            <person name="Xu X."/>
            <person name="Cheng T."/>
            <person name="Wang J."/>
        </authorList>
    </citation>
    <scope>NUCLEOTIDE SEQUENCE [LARGE SCALE GENOMIC DNA]</scope>
</reference>
<evidence type="ECO:0000313" key="1">
    <source>
        <dbReference type="Proteomes" id="UP000694861"/>
    </source>
</evidence>
<organism evidence="1 2">
    <name type="scientific">Prunus mume</name>
    <name type="common">Japanese apricot</name>
    <name type="synonym">Armeniaca mume</name>
    <dbReference type="NCBI Taxonomy" id="102107"/>
    <lineage>
        <taxon>Eukaryota</taxon>
        <taxon>Viridiplantae</taxon>
        <taxon>Streptophyta</taxon>
        <taxon>Embryophyta</taxon>
        <taxon>Tracheophyta</taxon>
        <taxon>Spermatophyta</taxon>
        <taxon>Magnoliopsida</taxon>
        <taxon>eudicotyledons</taxon>
        <taxon>Gunneridae</taxon>
        <taxon>Pentapetalae</taxon>
        <taxon>rosids</taxon>
        <taxon>fabids</taxon>
        <taxon>Rosales</taxon>
        <taxon>Rosaceae</taxon>
        <taxon>Amygdaloideae</taxon>
        <taxon>Amygdaleae</taxon>
        <taxon>Prunus</taxon>
    </lineage>
</organism>
<dbReference type="GeneID" id="103331664"/>
<name>A0ABM1LQR1_PRUMU</name>
<proteinExistence type="predicted"/>
<dbReference type="Proteomes" id="UP000694861">
    <property type="component" value="Linkage group LG5"/>
</dbReference>
<dbReference type="PANTHER" id="PTHR36025:SF1">
    <property type="entry name" value="DIHYDROOROTATE DEHYDROGENASE (DUF3598)"/>
    <property type="match status" value="1"/>
</dbReference>
<dbReference type="RefSeq" id="XP_016649738.1">
    <property type="nucleotide sequence ID" value="XM_016794252.1"/>
</dbReference>
<evidence type="ECO:0000313" key="2">
    <source>
        <dbReference type="RefSeq" id="XP_016649738.1"/>
    </source>
</evidence>
<dbReference type="PANTHER" id="PTHR36025">
    <property type="entry name" value="DIHYDROOROTATE DEHYDROGENASE (DUF3598)"/>
    <property type="match status" value="1"/>
</dbReference>
<dbReference type="SUPFAM" id="SSF50814">
    <property type="entry name" value="Lipocalins"/>
    <property type="match status" value="1"/>
</dbReference>
<dbReference type="InterPro" id="IPR012674">
    <property type="entry name" value="Calycin"/>
</dbReference>
<gene>
    <name evidence="2" type="primary">LOC103331664</name>
</gene>
<reference evidence="2" key="2">
    <citation type="submission" date="2025-08" db="UniProtKB">
        <authorList>
            <consortium name="RefSeq"/>
        </authorList>
    </citation>
    <scope>IDENTIFICATION</scope>
</reference>
<accession>A0ABM1LQR1</accession>